<dbReference type="Proteomes" id="UP001153636">
    <property type="component" value="Chromosome 8"/>
</dbReference>
<organism evidence="1 2">
    <name type="scientific">Psylliodes chrysocephalus</name>
    <dbReference type="NCBI Taxonomy" id="3402493"/>
    <lineage>
        <taxon>Eukaryota</taxon>
        <taxon>Metazoa</taxon>
        <taxon>Ecdysozoa</taxon>
        <taxon>Arthropoda</taxon>
        <taxon>Hexapoda</taxon>
        <taxon>Insecta</taxon>
        <taxon>Pterygota</taxon>
        <taxon>Neoptera</taxon>
        <taxon>Endopterygota</taxon>
        <taxon>Coleoptera</taxon>
        <taxon>Polyphaga</taxon>
        <taxon>Cucujiformia</taxon>
        <taxon>Chrysomeloidea</taxon>
        <taxon>Chrysomelidae</taxon>
        <taxon>Galerucinae</taxon>
        <taxon>Alticini</taxon>
        <taxon>Psylliodes</taxon>
    </lineage>
</organism>
<protein>
    <submittedName>
        <fullName evidence="1">Uncharacterized protein</fullName>
    </submittedName>
</protein>
<evidence type="ECO:0000313" key="2">
    <source>
        <dbReference type="Proteomes" id="UP001153636"/>
    </source>
</evidence>
<dbReference type="OrthoDB" id="6804165at2759"/>
<accession>A0A9P0GG73</accession>
<gene>
    <name evidence="1" type="ORF">PSYICH_LOCUS14854</name>
</gene>
<proteinExistence type="predicted"/>
<reference evidence="1" key="1">
    <citation type="submission" date="2022-01" db="EMBL/GenBank/DDBJ databases">
        <authorList>
            <person name="King R."/>
        </authorList>
    </citation>
    <scope>NUCLEOTIDE SEQUENCE</scope>
</reference>
<sequence>MSSEDFGDLLDVLYPPNKYKLERKLCLVCRSVKSRMVTKTEQKKQILVFCKNCVQIRPVFITYEDLVDPYKICKIIYKYRKWPPLFSVRKESRPIEICCDCAKWRGAYHPVEYIYKIYTYFEVVNMDEQGDEVLFDEDSNDSGISLDCSVVDHKVEESSGLQSHEFLRLSSSETLCVTQNYVLCENVKLCYVCYYRIVSPFQENLQHIHITEHFSAAGSDLPGTCHNCFVCGESLYTLCLIKYCTSCKN</sequence>
<dbReference type="EMBL" id="OV651820">
    <property type="protein sequence ID" value="CAH1114755.1"/>
    <property type="molecule type" value="Genomic_DNA"/>
</dbReference>
<evidence type="ECO:0000313" key="1">
    <source>
        <dbReference type="EMBL" id="CAH1114755.1"/>
    </source>
</evidence>
<name>A0A9P0GG73_9CUCU</name>
<dbReference type="AlphaFoldDB" id="A0A9P0GG73"/>
<keyword evidence="2" id="KW-1185">Reference proteome</keyword>